<dbReference type="EMBL" id="PZQS01000003">
    <property type="protein sequence ID" value="PVD34042.1"/>
    <property type="molecule type" value="Genomic_DNA"/>
</dbReference>
<protein>
    <submittedName>
        <fullName evidence="1">Uncharacterized protein</fullName>
    </submittedName>
</protein>
<sequence length="84" mass="9956">MSSFSSRRWQPIHLTTHFSLRLLLERRRYSAGERLQSSYNGRPRREDRYSTVCRRQLRWVHTARCCSAHAGTSARATLFESRSI</sequence>
<keyword evidence="2" id="KW-1185">Reference proteome</keyword>
<reference evidence="1 2" key="1">
    <citation type="submission" date="2018-04" db="EMBL/GenBank/DDBJ databases">
        <title>The genome of golden apple snail Pomacea canaliculata provides insight into stress tolerance and invasive adaptation.</title>
        <authorList>
            <person name="Liu C."/>
            <person name="Liu B."/>
            <person name="Ren Y."/>
            <person name="Zhang Y."/>
            <person name="Wang H."/>
            <person name="Li S."/>
            <person name="Jiang F."/>
            <person name="Yin L."/>
            <person name="Zhang G."/>
            <person name="Qian W."/>
            <person name="Fan W."/>
        </authorList>
    </citation>
    <scope>NUCLEOTIDE SEQUENCE [LARGE SCALE GENOMIC DNA]</scope>
    <source>
        <strain evidence="1">SZHN2017</strain>
        <tissue evidence="1">Muscle</tissue>
    </source>
</reference>
<dbReference type="Proteomes" id="UP000245119">
    <property type="component" value="Linkage Group LG3"/>
</dbReference>
<name>A0A2T7PKW8_POMCA</name>
<comment type="caution">
    <text evidence="1">The sequence shown here is derived from an EMBL/GenBank/DDBJ whole genome shotgun (WGS) entry which is preliminary data.</text>
</comment>
<proteinExistence type="predicted"/>
<organism evidence="1 2">
    <name type="scientific">Pomacea canaliculata</name>
    <name type="common">Golden apple snail</name>
    <dbReference type="NCBI Taxonomy" id="400727"/>
    <lineage>
        <taxon>Eukaryota</taxon>
        <taxon>Metazoa</taxon>
        <taxon>Spiralia</taxon>
        <taxon>Lophotrochozoa</taxon>
        <taxon>Mollusca</taxon>
        <taxon>Gastropoda</taxon>
        <taxon>Caenogastropoda</taxon>
        <taxon>Architaenioglossa</taxon>
        <taxon>Ampullarioidea</taxon>
        <taxon>Ampullariidae</taxon>
        <taxon>Pomacea</taxon>
    </lineage>
</organism>
<gene>
    <name evidence="1" type="ORF">C0Q70_05304</name>
</gene>
<accession>A0A2T7PKW8</accession>
<dbReference type="AlphaFoldDB" id="A0A2T7PKW8"/>
<evidence type="ECO:0000313" key="1">
    <source>
        <dbReference type="EMBL" id="PVD34042.1"/>
    </source>
</evidence>
<evidence type="ECO:0000313" key="2">
    <source>
        <dbReference type="Proteomes" id="UP000245119"/>
    </source>
</evidence>